<geneLocation type="plasmid" evidence="1 2">
    <name>unnamed2</name>
</geneLocation>
<dbReference type="RefSeq" id="WP_171837585.1">
    <property type="nucleotide sequence ID" value="NZ_CP053710.1"/>
</dbReference>
<sequence length="128" mass="14629">MPFVRIDLIKGKSVDYRRHIGEIVYAAMVEVLKAPENDRFQVITEYDEANFVFDPSFFGIERSSDLVFVQMALAEGRTLEQKRGFYKQLADEMHAKLGLRREDIFVSLIGTGRDDWSFGNGEASLMGL</sequence>
<gene>
    <name evidence="1" type="ORF">HN018_24700</name>
</gene>
<dbReference type="KEGG" id="lck:HN018_24700"/>
<proteinExistence type="predicted"/>
<dbReference type="Gene3D" id="3.30.429.10">
    <property type="entry name" value="Macrophage Migration Inhibitory Factor"/>
    <property type="match status" value="1"/>
</dbReference>
<evidence type="ECO:0000313" key="1">
    <source>
        <dbReference type="EMBL" id="QKE93394.1"/>
    </source>
</evidence>
<dbReference type="InterPro" id="IPR037479">
    <property type="entry name" value="Tauto_MSAD"/>
</dbReference>
<dbReference type="EMBL" id="CP053710">
    <property type="protein sequence ID" value="QKE93394.1"/>
    <property type="molecule type" value="Genomic_DNA"/>
</dbReference>
<dbReference type="SUPFAM" id="SSF55331">
    <property type="entry name" value="Tautomerase/MIF"/>
    <property type="match status" value="1"/>
</dbReference>
<evidence type="ECO:0000313" key="2">
    <source>
        <dbReference type="Proteomes" id="UP000500767"/>
    </source>
</evidence>
<reference evidence="1 2" key="1">
    <citation type="journal article" date="2014" name="World J. Microbiol. Biotechnol.">
        <title>Biodiversity and physiological characteristics of Antarctic and Arctic lichens-associated bacteria.</title>
        <authorList>
            <person name="Lee Y.M."/>
            <person name="Kim E.H."/>
            <person name="Lee H.K."/>
            <person name="Hong S.G."/>
        </authorList>
    </citation>
    <scope>NUCLEOTIDE SEQUENCE [LARGE SCALE GENOMIC DNA]</scope>
    <source>
        <strain evidence="1 2">PAMC 26569</strain>
        <plasmid evidence="1">unnamed2</plasmid>
    </source>
</reference>
<protein>
    <submittedName>
        <fullName evidence="1">Tautomerase family protein</fullName>
    </submittedName>
</protein>
<accession>A0A6M8HXW0</accession>
<dbReference type="PANTHER" id="PTHR38460:SF1">
    <property type="entry name" value="TAUTOMERASE YOLI-RELATED"/>
    <property type="match status" value="1"/>
</dbReference>
<keyword evidence="2" id="KW-1185">Reference proteome</keyword>
<dbReference type="PANTHER" id="PTHR38460">
    <property type="entry name" value="TAUTOMERASE YOLI-RELATED"/>
    <property type="match status" value="1"/>
</dbReference>
<dbReference type="AlphaFoldDB" id="A0A6M8HXW0"/>
<name>A0A6M8HXW0_9PROT</name>
<dbReference type="Pfam" id="PF14552">
    <property type="entry name" value="Tautomerase_2"/>
    <property type="match status" value="1"/>
</dbReference>
<keyword evidence="1" id="KW-0614">Plasmid</keyword>
<organism evidence="1 2">
    <name type="scientific">Lichenicola cladoniae</name>
    <dbReference type="NCBI Taxonomy" id="1484109"/>
    <lineage>
        <taxon>Bacteria</taxon>
        <taxon>Pseudomonadati</taxon>
        <taxon>Pseudomonadota</taxon>
        <taxon>Alphaproteobacteria</taxon>
        <taxon>Acetobacterales</taxon>
        <taxon>Acetobacteraceae</taxon>
        <taxon>Lichenicola</taxon>
    </lineage>
</organism>
<dbReference type="InterPro" id="IPR014347">
    <property type="entry name" value="Tautomerase/MIF_sf"/>
</dbReference>
<dbReference type="Proteomes" id="UP000500767">
    <property type="component" value="Plasmid unnamed2"/>
</dbReference>